<organism evidence="3 4">
    <name type="scientific">Adineta steineri</name>
    <dbReference type="NCBI Taxonomy" id="433720"/>
    <lineage>
        <taxon>Eukaryota</taxon>
        <taxon>Metazoa</taxon>
        <taxon>Spiralia</taxon>
        <taxon>Gnathifera</taxon>
        <taxon>Rotifera</taxon>
        <taxon>Eurotatoria</taxon>
        <taxon>Bdelloidea</taxon>
        <taxon>Adinetida</taxon>
        <taxon>Adinetidae</taxon>
        <taxon>Adineta</taxon>
    </lineage>
</organism>
<dbReference type="Proteomes" id="UP000663860">
    <property type="component" value="Unassembled WGS sequence"/>
</dbReference>
<dbReference type="PANTHER" id="PTHR24104">
    <property type="entry name" value="E3 UBIQUITIN-PROTEIN LIGASE NHLRC1-RELATED"/>
    <property type="match status" value="1"/>
</dbReference>
<evidence type="ECO:0000256" key="2">
    <source>
        <dbReference type="PROSITE-ProRule" id="PRU00504"/>
    </source>
</evidence>
<dbReference type="CDD" id="cd05819">
    <property type="entry name" value="NHL"/>
    <property type="match status" value="1"/>
</dbReference>
<evidence type="ECO:0008006" key="5">
    <source>
        <dbReference type="Google" id="ProtNLM"/>
    </source>
</evidence>
<reference evidence="3" key="1">
    <citation type="submission" date="2021-02" db="EMBL/GenBank/DDBJ databases">
        <authorList>
            <person name="Nowell W R."/>
        </authorList>
    </citation>
    <scope>NUCLEOTIDE SEQUENCE</scope>
</reference>
<dbReference type="InterPro" id="IPR001258">
    <property type="entry name" value="NHL_repeat"/>
</dbReference>
<dbReference type="Gene3D" id="2.120.10.30">
    <property type="entry name" value="TolB, C-terminal domain"/>
    <property type="match status" value="2"/>
</dbReference>
<name>A0A814M5B4_9BILA</name>
<evidence type="ECO:0000313" key="4">
    <source>
        <dbReference type="Proteomes" id="UP000663860"/>
    </source>
</evidence>
<evidence type="ECO:0000313" key="3">
    <source>
        <dbReference type="EMBL" id="CAF1074789.1"/>
    </source>
</evidence>
<comment type="caution">
    <text evidence="3">The sequence shown here is derived from an EMBL/GenBank/DDBJ whole genome shotgun (WGS) entry which is preliminary data.</text>
</comment>
<dbReference type="SUPFAM" id="SSF63829">
    <property type="entry name" value="Calcium-dependent phosphotriesterase"/>
    <property type="match status" value="2"/>
</dbReference>
<accession>A0A814M5B4</accession>
<dbReference type="Pfam" id="PF01436">
    <property type="entry name" value="NHL"/>
    <property type="match status" value="2"/>
</dbReference>
<dbReference type="EMBL" id="CAJNOE010000234">
    <property type="protein sequence ID" value="CAF1074789.1"/>
    <property type="molecule type" value="Genomic_DNA"/>
</dbReference>
<evidence type="ECO:0000256" key="1">
    <source>
        <dbReference type="ARBA" id="ARBA00022737"/>
    </source>
</evidence>
<sequence length="371" mass="39219">MFIYFSITTTTTSTTTTTTAVTFIPTGIYALTIPTCATWSQSGITVAGNANGTSGSDLYSLSSPVGIFIDNNDTLYIADRDNNRIMMYYANAASGIVVAGDLSAGSSSSQLNSPKGIAVDQYGSIIVADSSNYRIQSFSSGSIVANTIAINSAANPLGQIRDLHIDVNNNIYVTDSDYNRVVKFSTGNAVGVVLAPTNGTGSAANQLLGPFGNFIDGNQTLYIADTRNSRVQMWISDAISGITVAGETGVAGSSLALLSNPEAITVDNNGYVNKVCIKTIYPNDNDILTFIGRYIYVVDEGNARVVKWTTNYTTGGVCVVSCSGIIGSANNELNGPRDVKFDSQGNLYITDQANHRIQKFLIQLPTSPCSP</sequence>
<keyword evidence="1" id="KW-0677">Repeat</keyword>
<dbReference type="GO" id="GO:0008270">
    <property type="term" value="F:zinc ion binding"/>
    <property type="evidence" value="ECO:0007669"/>
    <property type="project" value="UniProtKB-KW"/>
</dbReference>
<dbReference type="PANTHER" id="PTHR24104:SF25">
    <property type="entry name" value="PROTEIN LIN-41"/>
    <property type="match status" value="1"/>
</dbReference>
<protein>
    <recommendedName>
        <fullName evidence="5">NHL repeat containing protein-like protein</fullName>
    </recommendedName>
</protein>
<dbReference type="AlphaFoldDB" id="A0A814M5B4"/>
<dbReference type="InterPro" id="IPR050952">
    <property type="entry name" value="TRIM-NHL_E3_ligases"/>
</dbReference>
<dbReference type="PROSITE" id="PS51125">
    <property type="entry name" value="NHL"/>
    <property type="match status" value="2"/>
</dbReference>
<feature type="repeat" description="NHL" evidence="2">
    <location>
        <begin position="320"/>
        <end position="363"/>
    </location>
</feature>
<feature type="repeat" description="NHL" evidence="2">
    <location>
        <begin position="110"/>
        <end position="141"/>
    </location>
</feature>
<proteinExistence type="predicted"/>
<gene>
    <name evidence="3" type="ORF">IZO911_LOCUS21622</name>
</gene>
<dbReference type="InterPro" id="IPR011042">
    <property type="entry name" value="6-blade_b-propeller_TolB-like"/>
</dbReference>